<reference evidence="6" key="1">
    <citation type="submission" date="2016-11" db="UniProtKB">
        <authorList>
            <consortium name="WormBaseParasite"/>
        </authorList>
    </citation>
    <scope>IDENTIFICATION</scope>
</reference>
<feature type="region of interest" description="Disordered" evidence="1">
    <location>
        <begin position="22"/>
        <end position="80"/>
    </location>
</feature>
<feature type="compositionally biased region" description="Acidic residues" evidence="1">
    <location>
        <begin position="22"/>
        <end position="31"/>
    </location>
</feature>
<feature type="compositionally biased region" description="Basic and acidic residues" evidence="1">
    <location>
        <begin position="71"/>
        <end position="80"/>
    </location>
</feature>
<dbReference type="WBParaSite" id="BXY_0536000.1">
    <property type="protein sequence ID" value="BXY_0536000.1"/>
    <property type="gene ID" value="BXY_0536000"/>
</dbReference>
<protein>
    <submittedName>
        <fullName evidence="3">(pine wood nematode) hypothetical protein</fullName>
    </submittedName>
</protein>
<feature type="chain" id="PRO_5036021985" evidence="2">
    <location>
        <begin position="21"/>
        <end position="80"/>
    </location>
</feature>
<dbReference type="Proteomes" id="UP000659654">
    <property type="component" value="Unassembled WGS sequence"/>
</dbReference>
<name>A0A1I7RX96_BURXY</name>
<evidence type="ECO:0000313" key="5">
    <source>
        <dbReference type="Proteomes" id="UP000659654"/>
    </source>
</evidence>
<gene>
    <name evidence="3" type="ORF">BXYJ_LOCUS11019</name>
</gene>
<dbReference type="EMBL" id="CAJFCV020000005">
    <property type="protein sequence ID" value="CAG9121455.1"/>
    <property type="molecule type" value="Genomic_DNA"/>
</dbReference>
<evidence type="ECO:0000313" key="4">
    <source>
        <dbReference type="Proteomes" id="UP000095284"/>
    </source>
</evidence>
<reference evidence="3" key="2">
    <citation type="submission" date="2020-09" db="EMBL/GenBank/DDBJ databases">
        <authorList>
            <person name="Kikuchi T."/>
        </authorList>
    </citation>
    <scope>NUCLEOTIDE SEQUENCE</scope>
    <source>
        <strain evidence="3">Ka4C1</strain>
    </source>
</reference>
<evidence type="ECO:0000256" key="1">
    <source>
        <dbReference type="SAM" id="MobiDB-lite"/>
    </source>
</evidence>
<proteinExistence type="predicted"/>
<keyword evidence="5" id="KW-1185">Reference proteome</keyword>
<keyword evidence="2" id="KW-0732">Signal</keyword>
<dbReference type="Proteomes" id="UP000095284">
    <property type="component" value="Unplaced"/>
</dbReference>
<dbReference type="Proteomes" id="UP000582659">
    <property type="component" value="Unassembled WGS sequence"/>
</dbReference>
<feature type="signal peptide" evidence="2">
    <location>
        <begin position="1"/>
        <end position="20"/>
    </location>
</feature>
<dbReference type="EMBL" id="CAJFDI010000005">
    <property type="protein sequence ID" value="CAD5230502.1"/>
    <property type="molecule type" value="Genomic_DNA"/>
</dbReference>
<accession>A0A1I7RX96</accession>
<organism evidence="4 6">
    <name type="scientific">Bursaphelenchus xylophilus</name>
    <name type="common">Pinewood nematode worm</name>
    <name type="synonym">Aphelenchoides xylophilus</name>
    <dbReference type="NCBI Taxonomy" id="6326"/>
    <lineage>
        <taxon>Eukaryota</taxon>
        <taxon>Metazoa</taxon>
        <taxon>Ecdysozoa</taxon>
        <taxon>Nematoda</taxon>
        <taxon>Chromadorea</taxon>
        <taxon>Rhabditida</taxon>
        <taxon>Tylenchina</taxon>
        <taxon>Tylenchomorpha</taxon>
        <taxon>Aphelenchoidea</taxon>
        <taxon>Aphelenchoididae</taxon>
        <taxon>Bursaphelenchus</taxon>
    </lineage>
</organism>
<feature type="compositionally biased region" description="Acidic residues" evidence="1">
    <location>
        <begin position="39"/>
        <end position="49"/>
    </location>
</feature>
<feature type="compositionally biased region" description="Acidic residues" evidence="1">
    <location>
        <begin position="60"/>
        <end position="70"/>
    </location>
</feature>
<evidence type="ECO:0000313" key="6">
    <source>
        <dbReference type="WBParaSite" id="BXY_0536000.1"/>
    </source>
</evidence>
<sequence length="80" mass="9000">MYRYTFFFFDLFPLWPALEGAGEEAVEEEPGESGQNVDIEGEEVYEAADDAGAPIREEEHVGDEESADLEETPRTENPKT</sequence>
<evidence type="ECO:0000256" key="2">
    <source>
        <dbReference type="SAM" id="SignalP"/>
    </source>
</evidence>
<dbReference type="AlphaFoldDB" id="A0A1I7RX96"/>
<evidence type="ECO:0000313" key="3">
    <source>
        <dbReference type="EMBL" id="CAD5230502.1"/>
    </source>
</evidence>